<dbReference type="EMBL" id="JADYXP020000001">
    <property type="protein sequence ID" value="KAL0132244.1"/>
    <property type="molecule type" value="Genomic_DNA"/>
</dbReference>
<comment type="caution">
    <text evidence="2">The sequence shown here is derived from an EMBL/GenBank/DDBJ whole genome shotgun (WGS) entry which is preliminary data.</text>
</comment>
<evidence type="ECO:0000256" key="1">
    <source>
        <dbReference type="SAM" id="MobiDB-lite"/>
    </source>
</evidence>
<accession>A0AAW2GY80</accession>
<dbReference type="AlphaFoldDB" id="A0AAW2GY80"/>
<dbReference type="Proteomes" id="UP001430953">
    <property type="component" value="Unassembled WGS sequence"/>
</dbReference>
<name>A0AAW2GY80_9HYME</name>
<proteinExistence type="predicted"/>
<evidence type="ECO:0000313" key="2">
    <source>
        <dbReference type="EMBL" id="KAL0132244.1"/>
    </source>
</evidence>
<feature type="region of interest" description="Disordered" evidence="1">
    <location>
        <begin position="1"/>
        <end position="22"/>
    </location>
</feature>
<reference evidence="2 3" key="1">
    <citation type="submission" date="2023-03" db="EMBL/GenBank/DDBJ databases">
        <title>High recombination rates correlate with genetic variation in Cardiocondyla obscurior ants.</title>
        <authorList>
            <person name="Errbii M."/>
        </authorList>
    </citation>
    <scope>NUCLEOTIDE SEQUENCE [LARGE SCALE GENOMIC DNA]</scope>
    <source>
        <strain evidence="2">Alpha-2009</strain>
        <tissue evidence="2">Whole body</tissue>
    </source>
</reference>
<keyword evidence="3" id="KW-1185">Reference proteome</keyword>
<protein>
    <submittedName>
        <fullName evidence="2">Uncharacterized protein</fullName>
    </submittedName>
</protein>
<sequence length="91" mass="10633">MQSNRSAAAIPNNCRISNNRDRNRRRGIRRVIFREPDKSSSSAIAQCPESIYFNATRPLSKTLTPLLQLSRCHSRLRESVRSIWRKVYLLF</sequence>
<organism evidence="2 3">
    <name type="scientific">Cardiocondyla obscurior</name>
    <dbReference type="NCBI Taxonomy" id="286306"/>
    <lineage>
        <taxon>Eukaryota</taxon>
        <taxon>Metazoa</taxon>
        <taxon>Ecdysozoa</taxon>
        <taxon>Arthropoda</taxon>
        <taxon>Hexapoda</taxon>
        <taxon>Insecta</taxon>
        <taxon>Pterygota</taxon>
        <taxon>Neoptera</taxon>
        <taxon>Endopterygota</taxon>
        <taxon>Hymenoptera</taxon>
        <taxon>Apocrita</taxon>
        <taxon>Aculeata</taxon>
        <taxon>Formicoidea</taxon>
        <taxon>Formicidae</taxon>
        <taxon>Myrmicinae</taxon>
        <taxon>Cardiocondyla</taxon>
    </lineage>
</organism>
<gene>
    <name evidence="2" type="ORF">PUN28_000202</name>
</gene>
<evidence type="ECO:0000313" key="3">
    <source>
        <dbReference type="Proteomes" id="UP001430953"/>
    </source>
</evidence>